<accession>A0A914X1E8</accession>
<keyword evidence="2" id="KW-1185">Reference proteome</keyword>
<sequence length="77" mass="8176">MDPRNSISNNHGNKGIIIGSVSGAAKVTNNVSDGDMYINNGRPTYNYEQNINGNQTAQNGGNIQNIQGGNVNTEPNK</sequence>
<dbReference type="WBParaSite" id="PSAMB.scaffold6251size9877.g28204.t1">
    <property type="protein sequence ID" value="PSAMB.scaffold6251size9877.g28204.t1"/>
    <property type="gene ID" value="PSAMB.scaffold6251size9877.g28204"/>
</dbReference>
<protein>
    <submittedName>
        <fullName evidence="3">Uncharacterized protein</fullName>
    </submittedName>
</protein>
<reference evidence="3" key="1">
    <citation type="submission" date="2022-11" db="UniProtKB">
        <authorList>
            <consortium name="WormBaseParasite"/>
        </authorList>
    </citation>
    <scope>IDENTIFICATION</scope>
</reference>
<name>A0A914X1E8_9BILA</name>
<dbReference type="Proteomes" id="UP000887566">
    <property type="component" value="Unplaced"/>
</dbReference>
<evidence type="ECO:0000313" key="3">
    <source>
        <dbReference type="WBParaSite" id="PSAMB.scaffold6251size9877.g28204.t1"/>
    </source>
</evidence>
<organism evidence="2 3">
    <name type="scientific">Plectus sambesii</name>
    <dbReference type="NCBI Taxonomy" id="2011161"/>
    <lineage>
        <taxon>Eukaryota</taxon>
        <taxon>Metazoa</taxon>
        <taxon>Ecdysozoa</taxon>
        <taxon>Nematoda</taxon>
        <taxon>Chromadorea</taxon>
        <taxon>Plectida</taxon>
        <taxon>Plectina</taxon>
        <taxon>Plectoidea</taxon>
        <taxon>Plectidae</taxon>
        <taxon>Plectus</taxon>
    </lineage>
</organism>
<dbReference type="AlphaFoldDB" id="A0A914X1E8"/>
<feature type="region of interest" description="Disordered" evidence="1">
    <location>
        <begin position="50"/>
        <end position="77"/>
    </location>
</feature>
<proteinExistence type="predicted"/>
<evidence type="ECO:0000313" key="2">
    <source>
        <dbReference type="Proteomes" id="UP000887566"/>
    </source>
</evidence>
<evidence type="ECO:0000256" key="1">
    <source>
        <dbReference type="SAM" id="MobiDB-lite"/>
    </source>
</evidence>